<proteinExistence type="predicted"/>
<keyword evidence="1" id="KW-0812">Transmembrane</keyword>
<organism evidence="2 3">
    <name type="scientific">Gossypium tomentosum</name>
    <name type="common">Hawaiian cotton</name>
    <name type="synonym">Gossypium sandvicense</name>
    <dbReference type="NCBI Taxonomy" id="34277"/>
    <lineage>
        <taxon>Eukaryota</taxon>
        <taxon>Viridiplantae</taxon>
        <taxon>Streptophyta</taxon>
        <taxon>Embryophyta</taxon>
        <taxon>Tracheophyta</taxon>
        <taxon>Spermatophyta</taxon>
        <taxon>Magnoliopsida</taxon>
        <taxon>eudicotyledons</taxon>
        <taxon>Gunneridae</taxon>
        <taxon>Pentapetalae</taxon>
        <taxon>rosids</taxon>
        <taxon>malvids</taxon>
        <taxon>Malvales</taxon>
        <taxon>Malvaceae</taxon>
        <taxon>Malvoideae</taxon>
        <taxon>Gossypium</taxon>
    </lineage>
</organism>
<accession>A0A5D2PMQ6</accession>
<keyword evidence="1" id="KW-1133">Transmembrane helix</keyword>
<feature type="transmembrane region" description="Helical" evidence="1">
    <location>
        <begin position="6"/>
        <end position="26"/>
    </location>
</feature>
<evidence type="ECO:0000313" key="2">
    <source>
        <dbReference type="EMBL" id="TYI16140.1"/>
    </source>
</evidence>
<keyword evidence="1" id="KW-0472">Membrane</keyword>
<name>A0A5D2PMQ6_GOSTO</name>
<dbReference type="Proteomes" id="UP000322667">
    <property type="component" value="Chromosome A08"/>
</dbReference>
<reference evidence="2 3" key="1">
    <citation type="submission" date="2019-07" db="EMBL/GenBank/DDBJ databases">
        <title>WGS assembly of Gossypium tomentosum.</title>
        <authorList>
            <person name="Chen Z.J."/>
            <person name="Sreedasyam A."/>
            <person name="Ando A."/>
            <person name="Song Q."/>
            <person name="De L."/>
            <person name="Hulse-Kemp A."/>
            <person name="Ding M."/>
            <person name="Ye W."/>
            <person name="Kirkbride R."/>
            <person name="Jenkins J."/>
            <person name="Plott C."/>
            <person name="Lovell J."/>
            <person name="Lin Y.-M."/>
            <person name="Vaughn R."/>
            <person name="Liu B."/>
            <person name="Li W."/>
            <person name="Simpson S."/>
            <person name="Scheffler B."/>
            <person name="Saski C."/>
            <person name="Grover C."/>
            <person name="Hu G."/>
            <person name="Conover J."/>
            <person name="Carlson J."/>
            <person name="Shu S."/>
            <person name="Boston L."/>
            <person name="Williams M."/>
            <person name="Peterson D."/>
            <person name="Mcgee K."/>
            <person name="Jones D."/>
            <person name="Wendel J."/>
            <person name="Stelly D."/>
            <person name="Grimwood J."/>
            <person name="Schmutz J."/>
        </authorList>
    </citation>
    <scope>NUCLEOTIDE SEQUENCE [LARGE SCALE GENOMIC DNA]</scope>
    <source>
        <strain evidence="2">7179.01</strain>
    </source>
</reference>
<keyword evidence="3" id="KW-1185">Reference proteome</keyword>
<sequence>MYSYIYLNFMGYSSIKGIFVCLALCSGKVTIRNTPKTLTCRSMVILMNQISFCSGNGYFFMEKRLCLNIIWKGATFPYWTDEPTILVFIRKRFKV</sequence>
<dbReference type="AlphaFoldDB" id="A0A5D2PMQ6"/>
<protein>
    <submittedName>
        <fullName evidence="2">Uncharacterized protein</fullName>
    </submittedName>
</protein>
<evidence type="ECO:0000256" key="1">
    <source>
        <dbReference type="SAM" id="Phobius"/>
    </source>
</evidence>
<dbReference type="EMBL" id="CM017617">
    <property type="protein sequence ID" value="TYI16140.1"/>
    <property type="molecule type" value="Genomic_DNA"/>
</dbReference>
<gene>
    <name evidence="2" type="ORF">ES332_A08G233900v1</name>
</gene>
<evidence type="ECO:0000313" key="3">
    <source>
        <dbReference type="Proteomes" id="UP000322667"/>
    </source>
</evidence>